<organism evidence="2 3">
    <name type="scientific">Rubroshorea leprosula</name>
    <dbReference type="NCBI Taxonomy" id="152421"/>
    <lineage>
        <taxon>Eukaryota</taxon>
        <taxon>Viridiplantae</taxon>
        <taxon>Streptophyta</taxon>
        <taxon>Embryophyta</taxon>
        <taxon>Tracheophyta</taxon>
        <taxon>Spermatophyta</taxon>
        <taxon>Magnoliopsida</taxon>
        <taxon>eudicotyledons</taxon>
        <taxon>Gunneridae</taxon>
        <taxon>Pentapetalae</taxon>
        <taxon>rosids</taxon>
        <taxon>malvids</taxon>
        <taxon>Malvales</taxon>
        <taxon>Dipterocarpaceae</taxon>
        <taxon>Rubroshorea</taxon>
    </lineage>
</organism>
<feature type="compositionally biased region" description="Basic and acidic residues" evidence="1">
    <location>
        <begin position="91"/>
        <end position="103"/>
    </location>
</feature>
<dbReference type="EMBL" id="BPVZ01000109">
    <property type="protein sequence ID" value="GKV35134.1"/>
    <property type="molecule type" value="Genomic_DNA"/>
</dbReference>
<feature type="region of interest" description="Disordered" evidence="1">
    <location>
        <begin position="1"/>
        <end position="165"/>
    </location>
</feature>
<name>A0AAV5LCZ9_9ROSI</name>
<comment type="caution">
    <text evidence="2">The sequence shown here is derived from an EMBL/GenBank/DDBJ whole genome shotgun (WGS) entry which is preliminary data.</text>
</comment>
<feature type="compositionally biased region" description="Basic and acidic residues" evidence="1">
    <location>
        <begin position="1"/>
        <end position="10"/>
    </location>
</feature>
<dbReference type="Proteomes" id="UP001054252">
    <property type="component" value="Unassembled WGS sequence"/>
</dbReference>
<feature type="compositionally biased region" description="Acidic residues" evidence="1">
    <location>
        <begin position="119"/>
        <end position="130"/>
    </location>
</feature>
<sequence>MSAPDGRKLGDILAPPPFSRPRNRSMWYSPLFRRRSSSDPPSSVQEKPMETANSSSDPPSSAQEKPRETADSAVTYKYNHGHKPVVQRSCVTRDSHSHPPRLMEEDEDEELTEPISNNSEEEDDEDEELTEPISNNSEEEDDEDEELTEPISKHSEEEDDERMKS</sequence>
<protein>
    <submittedName>
        <fullName evidence="2">Uncharacterized protein</fullName>
    </submittedName>
</protein>
<gene>
    <name evidence="2" type="ORF">SLEP1_g43443</name>
</gene>
<proteinExistence type="predicted"/>
<feature type="compositionally biased region" description="Acidic residues" evidence="1">
    <location>
        <begin position="137"/>
        <end position="148"/>
    </location>
</feature>
<reference evidence="2 3" key="1">
    <citation type="journal article" date="2021" name="Commun. Biol.">
        <title>The genome of Shorea leprosula (Dipterocarpaceae) highlights the ecological relevance of drought in aseasonal tropical rainforests.</title>
        <authorList>
            <person name="Ng K.K.S."/>
            <person name="Kobayashi M.J."/>
            <person name="Fawcett J.A."/>
            <person name="Hatakeyama M."/>
            <person name="Paape T."/>
            <person name="Ng C.H."/>
            <person name="Ang C.C."/>
            <person name="Tnah L.H."/>
            <person name="Lee C.T."/>
            <person name="Nishiyama T."/>
            <person name="Sese J."/>
            <person name="O'Brien M.J."/>
            <person name="Copetti D."/>
            <person name="Mohd Noor M.I."/>
            <person name="Ong R.C."/>
            <person name="Putra M."/>
            <person name="Sireger I.Z."/>
            <person name="Indrioko S."/>
            <person name="Kosugi Y."/>
            <person name="Izuno A."/>
            <person name="Isagi Y."/>
            <person name="Lee S.L."/>
            <person name="Shimizu K.K."/>
        </authorList>
    </citation>
    <scope>NUCLEOTIDE SEQUENCE [LARGE SCALE GENOMIC DNA]</scope>
    <source>
        <strain evidence="2">214</strain>
    </source>
</reference>
<evidence type="ECO:0000313" key="3">
    <source>
        <dbReference type="Proteomes" id="UP001054252"/>
    </source>
</evidence>
<keyword evidence="3" id="KW-1185">Reference proteome</keyword>
<accession>A0AAV5LCZ9</accession>
<feature type="compositionally biased region" description="Polar residues" evidence="1">
    <location>
        <begin position="51"/>
        <end position="63"/>
    </location>
</feature>
<evidence type="ECO:0000313" key="2">
    <source>
        <dbReference type="EMBL" id="GKV35134.1"/>
    </source>
</evidence>
<evidence type="ECO:0000256" key="1">
    <source>
        <dbReference type="SAM" id="MobiDB-lite"/>
    </source>
</evidence>
<dbReference type="AlphaFoldDB" id="A0AAV5LCZ9"/>
<feature type="compositionally biased region" description="Basic and acidic residues" evidence="1">
    <location>
        <begin position="151"/>
        <end position="165"/>
    </location>
</feature>